<evidence type="ECO:0008006" key="4">
    <source>
        <dbReference type="Google" id="ProtNLM"/>
    </source>
</evidence>
<evidence type="ECO:0000313" key="3">
    <source>
        <dbReference type="Proteomes" id="UP001149163"/>
    </source>
</evidence>
<dbReference type="EMBL" id="JAPQKN010000008">
    <property type="protein sequence ID" value="KAJ5151062.1"/>
    <property type="molecule type" value="Genomic_DNA"/>
</dbReference>
<reference evidence="2" key="2">
    <citation type="journal article" date="2023" name="IMA Fungus">
        <title>Comparative genomic study of the Penicillium genus elucidates a diverse pangenome and 15 lateral gene transfer events.</title>
        <authorList>
            <person name="Petersen C."/>
            <person name="Sorensen T."/>
            <person name="Nielsen M.R."/>
            <person name="Sondergaard T.E."/>
            <person name="Sorensen J.L."/>
            <person name="Fitzpatrick D.A."/>
            <person name="Frisvad J.C."/>
            <person name="Nielsen K.L."/>
        </authorList>
    </citation>
    <scope>NUCLEOTIDE SEQUENCE</scope>
    <source>
        <strain evidence="2">IBT 26290</strain>
    </source>
</reference>
<dbReference type="AlphaFoldDB" id="A0A9W9HMQ2"/>
<dbReference type="InterPro" id="IPR027417">
    <property type="entry name" value="P-loop_NTPase"/>
</dbReference>
<dbReference type="SUPFAM" id="SSF52540">
    <property type="entry name" value="P-loop containing nucleoside triphosphate hydrolases"/>
    <property type="match status" value="1"/>
</dbReference>
<gene>
    <name evidence="2" type="ORF">N7482_010314</name>
</gene>
<dbReference type="PANTHER" id="PTHR46082:SF6">
    <property type="entry name" value="AAA+ ATPASE DOMAIN-CONTAINING PROTEIN-RELATED"/>
    <property type="match status" value="1"/>
</dbReference>
<dbReference type="OrthoDB" id="626167at2759"/>
<dbReference type="InterPro" id="IPR053137">
    <property type="entry name" value="NLR-like"/>
</dbReference>
<organism evidence="2 3">
    <name type="scientific">Penicillium canariense</name>
    <dbReference type="NCBI Taxonomy" id="189055"/>
    <lineage>
        <taxon>Eukaryota</taxon>
        <taxon>Fungi</taxon>
        <taxon>Dikarya</taxon>
        <taxon>Ascomycota</taxon>
        <taxon>Pezizomycotina</taxon>
        <taxon>Eurotiomycetes</taxon>
        <taxon>Eurotiomycetidae</taxon>
        <taxon>Eurotiales</taxon>
        <taxon>Aspergillaceae</taxon>
        <taxon>Penicillium</taxon>
    </lineage>
</organism>
<dbReference type="InterPro" id="IPR011990">
    <property type="entry name" value="TPR-like_helical_dom_sf"/>
</dbReference>
<dbReference type="Pfam" id="PF13374">
    <property type="entry name" value="TPR_10"/>
    <property type="match status" value="2"/>
</dbReference>
<comment type="caution">
    <text evidence="2">The sequence shown here is derived from an EMBL/GenBank/DDBJ whole genome shotgun (WGS) entry which is preliminary data.</text>
</comment>
<dbReference type="GeneID" id="81431614"/>
<evidence type="ECO:0000313" key="2">
    <source>
        <dbReference type="EMBL" id="KAJ5151062.1"/>
    </source>
</evidence>
<accession>A0A9W9HMQ2</accession>
<dbReference type="RefSeq" id="XP_056538395.1">
    <property type="nucleotide sequence ID" value="XM_056692438.1"/>
</dbReference>
<sequence length="806" mass="89819">MAEQLQRLLDDAAACLDTFETDADLERFSDDEFSRYDSDDFLDDASIYIDCLLDLSSALESPVAEIDSRDDLCHQIKGTTKSHWIVPVPRNPNFEGRRLIRRRIVNTITSALVVDTCQRIALVGPEDVGKSQIAIEAAYQIREQDPECSVFWVSATEPWKFTVSCMDIGLALRLKDISDNSDELDIHAKLKTALSDERAGKWVMIVDGADDMDGFFDVEETGQSGGLASMASRLPSSNLGTILLTTRDPGIASKFTKSTIEVKKRTSATAQNASEMHLATEMDQSEALKVFETCLSKDQISSKAENTALLEFLGDHPLAIKQAAEYMVRTRITVPEYLKLCVAATPTVAQFDEYLYCNGHYEVVGHPVLTTWSISFERFLRSNHPAVEFLTLLSFIAEGEIPESLLQTANVSIMMSPAETSGSIMRDSKGTPDVSGPSKRQKTEFQKSLWGVDWPLTDSPFSTEDATKVFQNLGTVGNTPSRYYFQVQEAINTLMRFAFINQRTGSFSCEIHKLVQVAMRAWLEQRGEQGDASTKAIKHTLANFPDPTIHTNRDAVISYLPHAEAALKFRASSSDRTATAGLLGFVGYSYDRLGIPRAAEELNREAYNIEIQTLGPDHPDTHRTAMCLALSLWRQKQDGEAERLIRSALAGLERLLGQDHPDTLSGTSNLVAVVHGQGRHEETWNMLQQVFYQNVVVPNTSHAQFGHGQNDRRGRLHMQPRHMETERALRTSLESHIQVLGLTDPVTLVKMDNLAHFLAMMGRVEEAESWHRQAASGLEAIFRSDHPWTQELRNGFAKVRATVGVA</sequence>
<dbReference type="PANTHER" id="PTHR46082">
    <property type="entry name" value="ATP/GTP-BINDING PROTEIN-RELATED"/>
    <property type="match status" value="1"/>
</dbReference>
<feature type="region of interest" description="Disordered" evidence="1">
    <location>
        <begin position="421"/>
        <end position="440"/>
    </location>
</feature>
<dbReference type="Gene3D" id="1.25.40.10">
    <property type="entry name" value="Tetratricopeptide repeat domain"/>
    <property type="match status" value="2"/>
</dbReference>
<dbReference type="Gene3D" id="3.40.50.300">
    <property type="entry name" value="P-loop containing nucleotide triphosphate hydrolases"/>
    <property type="match status" value="1"/>
</dbReference>
<keyword evidence="3" id="KW-1185">Reference proteome</keyword>
<name>A0A9W9HMQ2_9EURO</name>
<evidence type="ECO:0000256" key="1">
    <source>
        <dbReference type="SAM" id="MobiDB-lite"/>
    </source>
</evidence>
<dbReference type="SUPFAM" id="SSF48452">
    <property type="entry name" value="TPR-like"/>
    <property type="match status" value="1"/>
</dbReference>
<proteinExistence type="predicted"/>
<dbReference type="Proteomes" id="UP001149163">
    <property type="component" value="Unassembled WGS sequence"/>
</dbReference>
<protein>
    <recommendedName>
        <fullName evidence="4">NACHT domain-containing protein</fullName>
    </recommendedName>
</protein>
<reference evidence="2" key="1">
    <citation type="submission" date="2022-11" db="EMBL/GenBank/DDBJ databases">
        <authorList>
            <person name="Petersen C."/>
        </authorList>
    </citation>
    <scope>NUCLEOTIDE SEQUENCE</scope>
    <source>
        <strain evidence="2">IBT 26290</strain>
    </source>
</reference>